<evidence type="ECO:0000313" key="2">
    <source>
        <dbReference type="Proteomes" id="UP000002875"/>
    </source>
</evidence>
<gene>
    <name evidence="1" type="ordered locus">Emtol_2873</name>
</gene>
<proteinExistence type="predicted"/>
<reference evidence="1 2" key="1">
    <citation type="submission" date="2011-07" db="EMBL/GenBank/DDBJ databases">
        <title>The complete genome of chromosome of Emticicia oligotrophica DSM 17448.</title>
        <authorList>
            <consortium name="US DOE Joint Genome Institute (JGI-PGF)"/>
            <person name="Lucas S."/>
            <person name="Han J."/>
            <person name="Lapidus A."/>
            <person name="Bruce D."/>
            <person name="Goodwin L."/>
            <person name="Pitluck S."/>
            <person name="Peters L."/>
            <person name="Kyrpides N."/>
            <person name="Mavromatis K."/>
            <person name="Ivanova N."/>
            <person name="Ovchinnikova G."/>
            <person name="Teshima H."/>
            <person name="Detter J.C."/>
            <person name="Tapia R."/>
            <person name="Han C."/>
            <person name="Land M."/>
            <person name="Hauser L."/>
            <person name="Markowitz V."/>
            <person name="Cheng J.-F."/>
            <person name="Hugenholtz P."/>
            <person name="Woyke T."/>
            <person name="Wu D."/>
            <person name="Tindall B."/>
            <person name="Pomrenke H."/>
            <person name="Brambilla E."/>
            <person name="Klenk H.-P."/>
            <person name="Eisen J.A."/>
        </authorList>
    </citation>
    <scope>NUCLEOTIDE SEQUENCE [LARGE SCALE GENOMIC DNA]</scope>
    <source>
        <strain evidence="1 2">DSM 17448</strain>
    </source>
</reference>
<keyword evidence="2" id="KW-1185">Reference proteome</keyword>
<protein>
    <submittedName>
        <fullName evidence="1">Uncharacterized protein</fullName>
    </submittedName>
</protein>
<organism evidence="1 2">
    <name type="scientific">Emticicia oligotrophica (strain DSM 17448 / CIP 109782 / MTCC 6937 / GPTSA100-15)</name>
    <dbReference type="NCBI Taxonomy" id="929562"/>
    <lineage>
        <taxon>Bacteria</taxon>
        <taxon>Pseudomonadati</taxon>
        <taxon>Bacteroidota</taxon>
        <taxon>Cytophagia</taxon>
        <taxon>Cytophagales</taxon>
        <taxon>Leadbetterellaceae</taxon>
        <taxon>Emticicia</taxon>
    </lineage>
</organism>
<dbReference type="Proteomes" id="UP000002875">
    <property type="component" value="Chromosome"/>
</dbReference>
<evidence type="ECO:0000313" key="1">
    <source>
        <dbReference type="EMBL" id="AFK04006.1"/>
    </source>
</evidence>
<dbReference type="EMBL" id="CP002961">
    <property type="protein sequence ID" value="AFK04006.1"/>
    <property type="molecule type" value="Genomic_DNA"/>
</dbReference>
<dbReference type="RefSeq" id="WP_015029702.1">
    <property type="nucleotide sequence ID" value="NC_018748.1"/>
</dbReference>
<sequence length="371" mass="41378">MRKILSAIILLLVLTCQVYGQAITLFPGEAGNLKLSVLTNGQIRNFSNPQVGMMVFDKTYGVVRVYNGSSWICLTCTNQAFAFNDVKIANLKSFTLKSEANNTYTANAIRDFKASDNAIGDVTTSLTGLTPNAIVLDSQEVIAFEQPLPQTMQNLSSQDLLNLITQSQWTSSYVYNQPIDVAVRSDDANLIYYVREAGSFERKEGSIMGMKAYRFTNKIFIEKYNPFSIIFDRVIKNNTSVNLRVGLGIGNLEEYNIISTSEAFIINNGMLSFSKATDKPANNYGIIYFLPKSVNLPSYRLRVFTHRPSTSTINTFFDANGMIKNKSNYLNNYYGDVLTTNTPFILYLPTGTKLRSIAEIRVPPPTAGTEE</sequence>
<name>A0ABM5N3T1_EMTOG</name>
<accession>A0ABM5N3T1</accession>